<comment type="caution">
    <text evidence="5">The sequence shown here is derived from an EMBL/GenBank/DDBJ whole genome shotgun (WGS) entry which is preliminary data.</text>
</comment>
<dbReference type="InterPro" id="IPR014710">
    <property type="entry name" value="RmlC-like_jellyroll"/>
</dbReference>
<dbReference type="CDD" id="cd02909">
    <property type="entry name" value="cupin_pirin_N"/>
    <property type="match status" value="1"/>
</dbReference>
<protein>
    <submittedName>
        <fullName evidence="5">Pirin family protein</fullName>
    </submittedName>
</protein>
<dbReference type="CDD" id="cd02247">
    <property type="entry name" value="cupin_pirin_C"/>
    <property type="match status" value="1"/>
</dbReference>
<proteinExistence type="inferred from homology"/>
<dbReference type="InterPro" id="IPR008778">
    <property type="entry name" value="Pirin_C_dom"/>
</dbReference>
<dbReference type="InterPro" id="IPR012093">
    <property type="entry name" value="Pirin"/>
</dbReference>
<gene>
    <name evidence="5" type="ORF">ACFSJC_16445</name>
</gene>
<evidence type="ECO:0000313" key="6">
    <source>
        <dbReference type="Proteomes" id="UP001597337"/>
    </source>
</evidence>
<reference evidence="6" key="1">
    <citation type="journal article" date="2019" name="Int. J. Syst. Evol. Microbiol.">
        <title>The Global Catalogue of Microorganisms (GCM) 10K type strain sequencing project: providing services to taxonomists for standard genome sequencing and annotation.</title>
        <authorList>
            <consortium name="The Broad Institute Genomics Platform"/>
            <consortium name="The Broad Institute Genome Sequencing Center for Infectious Disease"/>
            <person name="Wu L."/>
            <person name="Ma J."/>
        </authorList>
    </citation>
    <scope>NUCLEOTIDE SEQUENCE [LARGE SCALE GENOMIC DNA]</scope>
    <source>
        <strain evidence="6">KACC 12597</strain>
    </source>
</reference>
<name>A0ABW4YCQ9_9GAMM</name>
<evidence type="ECO:0000256" key="2">
    <source>
        <dbReference type="RuleBase" id="RU003457"/>
    </source>
</evidence>
<evidence type="ECO:0000313" key="5">
    <source>
        <dbReference type="EMBL" id="MFD2113440.1"/>
    </source>
</evidence>
<feature type="domain" description="Pirin N-terminal" evidence="3">
    <location>
        <begin position="30"/>
        <end position="121"/>
    </location>
</feature>
<dbReference type="Pfam" id="PF05726">
    <property type="entry name" value="Pirin_C"/>
    <property type="match status" value="1"/>
</dbReference>
<dbReference type="RefSeq" id="WP_386028284.1">
    <property type="nucleotide sequence ID" value="NZ_JBHUHX010000051.1"/>
</dbReference>
<dbReference type="Proteomes" id="UP001597337">
    <property type="component" value="Unassembled WGS sequence"/>
</dbReference>
<dbReference type="PIRSF" id="PIRSF006232">
    <property type="entry name" value="Pirin"/>
    <property type="match status" value="1"/>
</dbReference>
<dbReference type="SUPFAM" id="SSF51182">
    <property type="entry name" value="RmlC-like cupins"/>
    <property type="match status" value="1"/>
</dbReference>
<evidence type="ECO:0000259" key="3">
    <source>
        <dbReference type="Pfam" id="PF02678"/>
    </source>
</evidence>
<sequence length="283" mass="30944">MNTRSIERILTAAPASDGGGVSLYRIMGPDGMRGLDPFLMLDDFGSDSAEDYIAGFPPHPHRGFETVTYMLEGRMLHEDHLGNRGVLASGGVQWMTAGRGVIHSEMPQQESGRMHGFQLWLNLPASEKMRDPAYRNLTVDAIPQAIVEDGIQVKVIAGDFEHGDTRFAGPARGIATDPLYLDLSLPASARLEVPIRPGHRALVYLIEGEILLDERTLVRRQMAVFDMDGEGIALSAGPDGARALVLAARPLGEPIVHHGPFVMNTREQIREAIRDYESGRLTG</sequence>
<comment type="similarity">
    <text evidence="1 2">Belongs to the pirin family.</text>
</comment>
<dbReference type="Pfam" id="PF02678">
    <property type="entry name" value="Pirin"/>
    <property type="match status" value="1"/>
</dbReference>
<evidence type="ECO:0000259" key="4">
    <source>
        <dbReference type="Pfam" id="PF05726"/>
    </source>
</evidence>
<dbReference type="PANTHER" id="PTHR13903:SF8">
    <property type="entry name" value="PIRIN"/>
    <property type="match status" value="1"/>
</dbReference>
<dbReference type="InterPro" id="IPR011051">
    <property type="entry name" value="RmlC_Cupin_sf"/>
</dbReference>
<dbReference type="Gene3D" id="2.60.120.10">
    <property type="entry name" value="Jelly Rolls"/>
    <property type="match status" value="2"/>
</dbReference>
<dbReference type="InterPro" id="IPR003829">
    <property type="entry name" value="Pirin_N_dom"/>
</dbReference>
<accession>A0ABW4YCQ9</accession>
<organism evidence="5 6">
    <name type="scientific">Thiorhodococcus fuscus</name>
    <dbReference type="NCBI Taxonomy" id="527200"/>
    <lineage>
        <taxon>Bacteria</taxon>
        <taxon>Pseudomonadati</taxon>
        <taxon>Pseudomonadota</taxon>
        <taxon>Gammaproteobacteria</taxon>
        <taxon>Chromatiales</taxon>
        <taxon>Chromatiaceae</taxon>
        <taxon>Thiorhodococcus</taxon>
    </lineage>
</organism>
<feature type="domain" description="Pirin C-terminal" evidence="4">
    <location>
        <begin position="180"/>
        <end position="281"/>
    </location>
</feature>
<keyword evidence="6" id="KW-1185">Reference proteome</keyword>
<evidence type="ECO:0000256" key="1">
    <source>
        <dbReference type="ARBA" id="ARBA00008416"/>
    </source>
</evidence>
<dbReference type="PANTHER" id="PTHR13903">
    <property type="entry name" value="PIRIN-RELATED"/>
    <property type="match status" value="1"/>
</dbReference>
<dbReference type="EMBL" id="JBHUHX010000051">
    <property type="protein sequence ID" value="MFD2113440.1"/>
    <property type="molecule type" value="Genomic_DNA"/>
</dbReference>